<name>A0A1F7W6G1_9BACT</name>
<reference evidence="2 3" key="1">
    <citation type="journal article" date="2016" name="Nat. Commun.">
        <title>Thousands of microbial genomes shed light on interconnected biogeochemical processes in an aquifer system.</title>
        <authorList>
            <person name="Anantharaman K."/>
            <person name="Brown C.T."/>
            <person name="Hug L.A."/>
            <person name="Sharon I."/>
            <person name="Castelle C.J."/>
            <person name="Probst A.J."/>
            <person name="Thomas B.C."/>
            <person name="Singh A."/>
            <person name="Wilkins M.J."/>
            <person name="Karaoz U."/>
            <person name="Brodie E.L."/>
            <person name="Williams K.H."/>
            <person name="Hubbard S.S."/>
            <person name="Banfield J.F."/>
        </authorList>
    </citation>
    <scope>NUCLEOTIDE SEQUENCE [LARGE SCALE GENOMIC DNA]</scope>
</reference>
<accession>A0A1F7W6G1</accession>
<dbReference type="Proteomes" id="UP000176501">
    <property type="component" value="Unassembled WGS sequence"/>
</dbReference>
<evidence type="ECO:0000313" key="2">
    <source>
        <dbReference type="EMBL" id="OGL98359.1"/>
    </source>
</evidence>
<evidence type="ECO:0000313" key="3">
    <source>
        <dbReference type="Proteomes" id="UP000176501"/>
    </source>
</evidence>
<evidence type="ECO:0000256" key="1">
    <source>
        <dbReference type="SAM" id="SignalP"/>
    </source>
</evidence>
<evidence type="ECO:0008006" key="4">
    <source>
        <dbReference type="Google" id="ProtNLM"/>
    </source>
</evidence>
<keyword evidence="1" id="KW-0732">Signal</keyword>
<gene>
    <name evidence="2" type="ORF">A2304_01530</name>
</gene>
<sequence length="490" mass="50640">MTSIMLALALTGAPAFAATPAAALPSTCGASGTDQCVDADGDGHYTNPATTSPVTPVDCDDTKSWVFPNARPTLRDGADSDCDGTDDDAEEDAAIAAARLAAATKADKADPASPKAEAAAELVEEQLLVQIDRCAEGGWWGNEEAKGMWGWKSTSAPAKPTCFGFDEEEFLFEAGANGVGLISRADRRALARASAAEARANEAFRLAEITGTILVGDDSHEGLVATVDGIEKTVYGIDTDGDGRTDRGGLARDTKDLKGRMYGFDTDGDGRVDTQGVVDRVNTLDLWAFGADGKADGEGGVDGDVEVLKSRVTHHGRRLDALEKDGALFLVKPGFGLVFGENLYEADNETVVRAGNGVVGSLAIAGGIAWDGRHMLYAEVGGGQGKRGDLPYSLGTGAVGYTYRFDGGFTLGGRGVVMAGSTGNPLDADVSGWGLGGGAALGYLAEMPNRNLLGVEGVVDVVGSNYGTNHDYFNGPEAMVGVRLVVGGIR</sequence>
<feature type="chain" id="PRO_5009533302" description="EF-hand domain-containing protein" evidence="1">
    <location>
        <begin position="18"/>
        <end position="490"/>
    </location>
</feature>
<protein>
    <recommendedName>
        <fullName evidence="4">EF-hand domain-containing protein</fullName>
    </recommendedName>
</protein>
<dbReference type="AlphaFoldDB" id="A0A1F7W6G1"/>
<organism evidence="2 3">
    <name type="scientific">Candidatus Uhrbacteria bacterium RIFOXYB2_FULL_57_15</name>
    <dbReference type="NCBI Taxonomy" id="1802422"/>
    <lineage>
        <taxon>Bacteria</taxon>
        <taxon>Candidatus Uhriibacteriota</taxon>
    </lineage>
</organism>
<comment type="caution">
    <text evidence="2">The sequence shown here is derived from an EMBL/GenBank/DDBJ whole genome shotgun (WGS) entry which is preliminary data.</text>
</comment>
<proteinExistence type="predicted"/>
<dbReference type="EMBL" id="MGFE01000020">
    <property type="protein sequence ID" value="OGL98359.1"/>
    <property type="molecule type" value="Genomic_DNA"/>
</dbReference>
<feature type="signal peptide" evidence="1">
    <location>
        <begin position="1"/>
        <end position="17"/>
    </location>
</feature>